<proteinExistence type="inferred from homology"/>
<keyword evidence="7" id="KW-0829">Tyrosine-protein kinase</keyword>
<feature type="domain" description="AAA" evidence="9">
    <location>
        <begin position="49"/>
        <end position="176"/>
    </location>
</feature>
<keyword evidence="4" id="KW-0547">Nucleotide-binding</keyword>
<organism evidence="10 11">
    <name type="scientific">Desulfoscipio geothermicus DSM 3669</name>
    <dbReference type="NCBI Taxonomy" id="1121426"/>
    <lineage>
        <taxon>Bacteria</taxon>
        <taxon>Bacillati</taxon>
        <taxon>Bacillota</taxon>
        <taxon>Clostridia</taxon>
        <taxon>Eubacteriales</taxon>
        <taxon>Desulfallaceae</taxon>
        <taxon>Desulfoscipio</taxon>
    </lineage>
</organism>
<dbReference type="GO" id="GO:0005886">
    <property type="term" value="C:plasma membrane"/>
    <property type="evidence" value="ECO:0007669"/>
    <property type="project" value="TreeGrafter"/>
</dbReference>
<dbReference type="RefSeq" id="WP_092482005.1">
    <property type="nucleotide sequence ID" value="NZ_FOYM01000003.1"/>
</dbReference>
<dbReference type="NCBIfam" id="TIGR01007">
    <property type="entry name" value="eps_fam"/>
    <property type="match status" value="1"/>
</dbReference>
<dbReference type="PANTHER" id="PTHR32309">
    <property type="entry name" value="TYROSINE-PROTEIN KINASE"/>
    <property type="match status" value="1"/>
</dbReference>
<dbReference type="PANTHER" id="PTHR32309:SF13">
    <property type="entry name" value="FERRIC ENTEROBACTIN TRANSPORT PROTEIN FEPE"/>
    <property type="match status" value="1"/>
</dbReference>
<evidence type="ECO:0000313" key="11">
    <source>
        <dbReference type="Proteomes" id="UP000199584"/>
    </source>
</evidence>
<dbReference type="EC" id="2.7.10.2" evidence="2"/>
<keyword evidence="5" id="KW-0418">Kinase</keyword>
<dbReference type="InterPro" id="IPR027417">
    <property type="entry name" value="P-loop_NTPase"/>
</dbReference>
<dbReference type="EMBL" id="FOYM01000003">
    <property type="protein sequence ID" value="SFQ98715.1"/>
    <property type="molecule type" value="Genomic_DNA"/>
</dbReference>
<keyword evidence="11" id="KW-1185">Reference proteome</keyword>
<name>A0A1I6CZQ7_9FIRM</name>
<dbReference type="AlphaFoldDB" id="A0A1I6CZQ7"/>
<dbReference type="GO" id="GO:0005524">
    <property type="term" value="F:ATP binding"/>
    <property type="evidence" value="ECO:0007669"/>
    <property type="project" value="UniProtKB-KW"/>
</dbReference>
<evidence type="ECO:0000256" key="5">
    <source>
        <dbReference type="ARBA" id="ARBA00022777"/>
    </source>
</evidence>
<reference evidence="11" key="1">
    <citation type="submission" date="2016-10" db="EMBL/GenBank/DDBJ databases">
        <authorList>
            <person name="Varghese N."/>
            <person name="Submissions S."/>
        </authorList>
    </citation>
    <scope>NUCLEOTIDE SEQUENCE [LARGE SCALE GENOMIC DNA]</scope>
    <source>
        <strain evidence="11">DSM 3669</strain>
    </source>
</reference>
<evidence type="ECO:0000256" key="8">
    <source>
        <dbReference type="ARBA" id="ARBA00051245"/>
    </source>
</evidence>
<accession>A0A1I6CZQ7</accession>
<keyword evidence="6" id="KW-0067">ATP-binding</keyword>
<dbReference type="Gene3D" id="3.40.50.300">
    <property type="entry name" value="P-loop containing nucleotide triphosphate hydrolases"/>
    <property type="match status" value="1"/>
</dbReference>
<dbReference type="InterPro" id="IPR005702">
    <property type="entry name" value="Wzc-like_C"/>
</dbReference>
<protein>
    <recommendedName>
        <fullName evidence="2">non-specific protein-tyrosine kinase</fullName>
        <ecNumber evidence="2">2.7.10.2</ecNumber>
    </recommendedName>
</protein>
<gene>
    <name evidence="10" type="ORF">SAMN05660706_103159</name>
</gene>
<evidence type="ECO:0000256" key="1">
    <source>
        <dbReference type="ARBA" id="ARBA00007316"/>
    </source>
</evidence>
<dbReference type="FunFam" id="3.40.50.300:FF:000527">
    <property type="entry name" value="Tyrosine-protein kinase etk"/>
    <property type="match status" value="1"/>
</dbReference>
<dbReference type="CDD" id="cd05387">
    <property type="entry name" value="BY-kinase"/>
    <property type="match status" value="1"/>
</dbReference>
<dbReference type="InterPro" id="IPR025669">
    <property type="entry name" value="AAA_dom"/>
</dbReference>
<dbReference type="GO" id="GO:0042802">
    <property type="term" value="F:identical protein binding"/>
    <property type="evidence" value="ECO:0007669"/>
    <property type="project" value="UniProtKB-ARBA"/>
</dbReference>
<dbReference type="Pfam" id="PF13614">
    <property type="entry name" value="AAA_31"/>
    <property type="match status" value="1"/>
</dbReference>
<keyword evidence="3" id="KW-0808">Transferase</keyword>
<dbReference type="STRING" id="39060.SAMN05660706_103159"/>
<sequence length="230" mass="25047">MLYHKLVAWHDPKSPIAETYRILRTNIQFMSIDSKIKSVLITSSSPNEGKSLTTSNLAISMAQNNNKVIIIDGDLRKPVLHDLFDVSSGPGVTDVLLGQVEITSALQETVVENLRVLTSGQLPPNPAEMVGSARMKQLIREAENIADVVLIDSPPLLPVTDGALLAAGVGGVIIVITRGLTKKNQAIKAKEIINSSQARLLGMVFNKSGTERKGYYYYYYSGKQNNNAPK</sequence>
<dbReference type="GO" id="GO:0004715">
    <property type="term" value="F:non-membrane spanning protein tyrosine kinase activity"/>
    <property type="evidence" value="ECO:0007669"/>
    <property type="project" value="UniProtKB-EC"/>
</dbReference>
<dbReference type="InterPro" id="IPR050445">
    <property type="entry name" value="Bact_polysacc_biosynth/exp"/>
</dbReference>
<evidence type="ECO:0000313" key="10">
    <source>
        <dbReference type="EMBL" id="SFQ98715.1"/>
    </source>
</evidence>
<evidence type="ECO:0000259" key="9">
    <source>
        <dbReference type="Pfam" id="PF13614"/>
    </source>
</evidence>
<comment type="similarity">
    <text evidence="1">Belongs to the CpsD/CapB family.</text>
</comment>
<dbReference type="SUPFAM" id="SSF52540">
    <property type="entry name" value="P-loop containing nucleoside triphosphate hydrolases"/>
    <property type="match status" value="1"/>
</dbReference>
<evidence type="ECO:0000256" key="4">
    <source>
        <dbReference type="ARBA" id="ARBA00022741"/>
    </source>
</evidence>
<evidence type="ECO:0000256" key="6">
    <source>
        <dbReference type="ARBA" id="ARBA00022840"/>
    </source>
</evidence>
<evidence type="ECO:0000256" key="3">
    <source>
        <dbReference type="ARBA" id="ARBA00022679"/>
    </source>
</evidence>
<evidence type="ECO:0000256" key="7">
    <source>
        <dbReference type="ARBA" id="ARBA00023137"/>
    </source>
</evidence>
<comment type="catalytic activity">
    <reaction evidence="8">
        <text>L-tyrosyl-[protein] + ATP = O-phospho-L-tyrosyl-[protein] + ADP + H(+)</text>
        <dbReference type="Rhea" id="RHEA:10596"/>
        <dbReference type="Rhea" id="RHEA-COMP:10136"/>
        <dbReference type="Rhea" id="RHEA-COMP:20101"/>
        <dbReference type="ChEBI" id="CHEBI:15378"/>
        <dbReference type="ChEBI" id="CHEBI:30616"/>
        <dbReference type="ChEBI" id="CHEBI:46858"/>
        <dbReference type="ChEBI" id="CHEBI:61978"/>
        <dbReference type="ChEBI" id="CHEBI:456216"/>
        <dbReference type="EC" id="2.7.10.2"/>
    </reaction>
</comment>
<evidence type="ECO:0000256" key="2">
    <source>
        <dbReference type="ARBA" id="ARBA00011903"/>
    </source>
</evidence>
<dbReference type="OrthoDB" id="9794577at2"/>
<dbReference type="Proteomes" id="UP000199584">
    <property type="component" value="Unassembled WGS sequence"/>
</dbReference>